<gene>
    <name evidence="3" type="ORF">D8B20_08245</name>
</gene>
<feature type="transmembrane region" description="Helical" evidence="1">
    <location>
        <begin position="82"/>
        <end position="98"/>
    </location>
</feature>
<keyword evidence="1" id="KW-0472">Membrane</keyword>
<dbReference type="Pfam" id="PF09990">
    <property type="entry name" value="DUF2231"/>
    <property type="match status" value="1"/>
</dbReference>
<evidence type="ECO:0000259" key="2">
    <source>
        <dbReference type="Pfam" id="PF09990"/>
    </source>
</evidence>
<dbReference type="KEGG" id="pdis:D8B20_08245"/>
<accession>A0A518XCI1</accession>
<dbReference type="Proteomes" id="UP000319411">
    <property type="component" value="Chromosome"/>
</dbReference>
<name>A0A518XCI1_9GAMM</name>
<evidence type="ECO:0000313" key="4">
    <source>
        <dbReference type="Proteomes" id="UP000319411"/>
    </source>
</evidence>
<keyword evidence="1" id="KW-1133">Transmembrane helix</keyword>
<evidence type="ECO:0000256" key="1">
    <source>
        <dbReference type="SAM" id="Phobius"/>
    </source>
</evidence>
<sequence length="140" mass="15542">MYHTSGRAVVGVTLFTLLEPLPLGFFVAAWLFDIIYMQTFIVMWTKAASWLIVLGLLLAIIPRIISLIYLFRGARPAEKTHFWLALIATGVAIVNAFIHSRDAYAVVPMGVTLSTIVVLLLLAANLQLALRERHLQGARP</sequence>
<reference evidence="3 4" key="1">
    <citation type="submission" date="2018-10" db="EMBL/GenBank/DDBJ databases">
        <title>Genome Sequencing of Pantoea dispersa DSM 32899.</title>
        <authorList>
            <person name="Nawrath M."/>
            <person name="Ottenheim C."/>
            <person name="Wilm A."/>
            <person name="Zimmermann W."/>
            <person name="Wu J.C."/>
        </authorList>
    </citation>
    <scope>NUCLEOTIDE SEQUENCE [LARGE SCALE GENOMIC DNA]</scope>
    <source>
        <strain evidence="3 4">DSM 32899</strain>
    </source>
</reference>
<dbReference type="AlphaFoldDB" id="A0A518XCI1"/>
<dbReference type="RefSeq" id="WP_145888410.1">
    <property type="nucleotide sequence ID" value="NZ_CP032702.1"/>
</dbReference>
<evidence type="ECO:0000313" key="3">
    <source>
        <dbReference type="EMBL" id="QDY41880.1"/>
    </source>
</evidence>
<keyword evidence="4" id="KW-1185">Reference proteome</keyword>
<feature type="transmembrane region" description="Helical" evidence="1">
    <location>
        <begin position="48"/>
        <end position="70"/>
    </location>
</feature>
<organism evidence="3 4">
    <name type="scientific">Candidatus Pantoea soli</name>
    <dbReference type="NCBI Taxonomy" id="3098669"/>
    <lineage>
        <taxon>Bacteria</taxon>
        <taxon>Pseudomonadati</taxon>
        <taxon>Pseudomonadota</taxon>
        <taxon>Gammaproteobacteria</taxon>
        <taxon>Enterobacterales</taxon>
        <taxon>Erwiniaceae</taxon>
        <taxon>Pantoea</taxon>
    </lineage>
</organism>
<keyword evidence="1" id="KW-0812">Transmembrane</keyword>
<feature type="transmembrane region" description="Helical" evidence="1">
    <location>
        <begin position="104"/>
        <end position="124"/>
    </location>
</feature>
<dbReference type="EMBL" id="CP032702">
    <property type="protein sequence ID" value="QDY41880.1"/>
    <property type="molecule type" value="Genomic_DNA"/>
</dbReference>
<feature type="transmembrane region" description="Helical" evidence="1">
    <location>
        <begin position="12"/>
        <end position="36"/>
    </location>
</feature>
<feature type="domain" description="DUF2231" evidence="2">
    <location>
        <begin position="17"/>
        <end position="123"/>
    </location>
</feature>
<protein>
    <recommendedName>
        <fullName evidence="2">DUF2231 domain-containing protein</fullName>
    </recommendedName>
</protein>
<proteinExistence type="predicted"/>
<dbReference type="OrthoDB" id="2873672at2"/>
<dbReference type="InterPro" id="IPR019251">
    <property type="entry name" value="DUF2231_TM"/>
</dbReference>